<comment type="caution">
    <text evidence="1">The sequence shown here is derived from an EMBL/GenBank/DDBJ whole genome shotgun (WGS) entry which is preliminary data.</text>
</comment>
<keyword evidence="2" id="KW-1185">Reference proteome</keyword>
<reference evidence="1 2" key="1">
    <citation type="submission" date="2023-12" db="EMBL/GenBank/DDBJ databases">
        <title>Baltic Sea Cyanobacteria.</title>
        <authorList>
            <person name="Delbaje E."/>
            <person name="Fewer D.P."/>
            <person name="Shishido T.K."/>
        </authorList>
    </citation>
    <scope>NUCLEOTIDE SEQUENCE [LARGE SCALE GENOMIC DNA]</scope>
    <source>
        <strain evidence="1 2">UHCC 0139</strain>
    </source>
</reference>
<dbReference type="RefSeq" id="WP_323304923.1">
    <property type="nucleotide sequence ID" value="NZ_JAYGHX010000003.1"/>
</dbReference>
<name>A0ABU5RSU7_9CYAN</name>
<evidence type="ECO:0000313" key="2">
    <source>
        <dbReference type="Proteomes" id="UP001304461"/>
    </source>
</evidence>
<dbReference type="Proteomes" id="UP001304461">
    <property type="component" value="Unassembled WGS sequence"/>
</dbReference>
<sequence length="194" mass="21056">MFSAVRRPCLAIGLGLALALLPPGSRLLAATVCVLTPRLALNTRAEAVAAVPIGAPTILSTEPLEEVRIEREGEVLWQRRALQGEPLEGPIPWPLAPIRPGQRLVLLLRPLGVRKDDFAIILLEGDPAERMERAQRELEGLGTDPEVWWAAIQRTFDRGDLSLGLALLYALEGPASPRLDNLRRAVFLAGCGSP</sequence>
<gene>
    <name evidence="1" type="ORF">VB738_06120</name>
</gene>
<proteinExistence type="predicted"/>
<evidence type="ECO:0000313" key="1">
    <source>
        <dbReference type="EMBL" id="MEA5390838.1"/>
    </source>
</evidence>
<protein>
    <submittedName>
        <fullName evidence="1">Uncharacterized protein</fullName>
    </submittedName>
</protein>
<organism evidence="1 2">
    <name type="scientific">Cyanobium gracile UHCC 0139</name>
    <dbReference type="NCBI Taxonomy" id="3110308"/>
    <lineage>
        <taxon>Bacteria</taxon>
        <taxon>Bacillati</taxon>
        <taxon>Cyanobacteriota</taxon>
        <taxon>Cyanophyceae</taxon>
        <taxon>Synechococcales</taxon>
        <taxon>Prochlorococcaceae</taxon>
        <taxon>Cyanobium</taxon>
    </lineage>
</organism>
<dbReference type="EMBL" id="JAYGHX010000003">
    <property type="protein sequence ID" value="MEA5390838.1"/>
    <property type="molecule type" value="Genomic_DNA"/>
</dbReference>
<accession>A0ABU5RSU7</accession>